<proteinExistence type="predicted"/>
<comment type="caution">
    <text evidence="1">The sequence shown here is derived from an EMBL/GenBank/DDBJ whole genome shotgun (WGS) entry which is preliminary data.</text>
</comment>
<gene>
    <name evidence="1" type="ORF">G1C98_1131</name>
</gene>
<sequence>MTITVSERYLHGKHGDETLDEDGIFVGRTFAAVVDGVTSKSRMNLWTSSPGVVAKNTVIETIAAMDVETDTGVSAETFLHEDPEQDGASEEAWGMRAMQRRIDKALRARYRTHPTRSADFFATHPVERLQANAVVYSAAAHEIWLFGDCQAMINGQRIPTMKKTDELLSALRSFVWQAQQLEDSGTGNTTADAGHPGTDPSRDAIMPFLRMQSAFANQRGEYGYFVFDGYTDPQYPIRVLHVDPGDDIVLASDGYPFLEPTLSQSETALADLKASDPHLVRRFPSTKGFEPGLDSFDDRSYLRITV</sequence>
<accession>A0A7Y0EU04</accession>
<evidence type="ECO:0000313" key="2">
    <source>
        <dbReference type="Proteomes" id="UP000529710"/>
    </source>
</evidence>
<dbReference type="Proteomes" id="UP000529710">
    <property type="component" value="Unassembled WGS sequence"/>
</dbReference>
<dbReference type="RefSeq" id="WP_205831898.1">
    <property type="nucleotide sequence ID" value="NZ_JAAIIF010000008.1"/>
</dbReference>
<keyword evidence="2" id="KW-1185">Reference proteome</keyword>
<dbReference type="Gene3D" id="3.60.40.10">
    <property type="entry name" value="PPM-type phosphatase domain"/>
    <property type="match status" value="1"/>
</dbReference>
<reference evidence="1 2" key="1">
    <citation type="submission" date="2020-02" db="EMBL/GenBank/DDBJ databases">
        <title>Characterization of phylogenetic diversity of novel bifidobacterial species isolated in Czech ZOOs.</title>
        <authorList>
            <person name="Lugli G.A."/>
            <person name="Vera N.B."/>
            <person name="Ventura M."/>
        </authorList>
    </citation>
    <scope>NUCLEOTIDE SEQUENCE [LARGE SCALE GENOMIC DNA]</scope>
    <source>
        <strain evidence="1 2">DSM 109960</strain>
    </source>
</reference>
<dbReference type="AlphaFoldDB" id="A0A7Y0EU04"/>
<protein>
    <submittedName>
        <fullName evidence="1">Uncharacterized protein</fullName>
    </submittedName>
</protein>
<organism evidence="1 2">
    <name type="scientific">Bifidobacterium erythrocebi</name>
    <dbReference type="NCBI Taxonomy" id="2675325"/>
    <lineage>
        <taxon>Bacteria</taxon>
        <taxon>Bacillati</taxon>
        <taxon>Actinomycetota</taxon>
        <taxon>Actinomycetes</taxon>
        <taxon>Bifidobacteriales</taxon>
        <taxon>Bifidobacteriaceae</taxon>
        <taxon>Bifidobacterium</taxon>
    </lineage>
</organism>
<dbReference type="InterPro" id="IPR036457">
    <property type="entry name" value="PPM-type-like_dom_sf"/>
</dbReference>
<dbReference type="EMBL" id="JAAIIF010000008">
    <property type="protein sequence ID" value="NMM96395.1"/>
    <property type="molecule type" value="Genomic_DNA"/>
</dbReference>
<evidence type="ECO:0000313" key="1">
    <source>
        <dbReference type="EMBL" id="NMM96395.1"/>
    </source>
</evidence>
<name>A0A7Y0EU04_9BIFI</name>